<comment type="caution">
    <text evidence="7">Lacks conserved residue(s) required for the propagation of feature annotation.</text>
</comment>
<feature type="binding site" evidence="7">
    <location>
        <position position="54"/>
    </location>
    <ligand>
        <name>S-adenosyl-L-methionine</name>
        <dbReference type="ChEBI" id="CHEBI:59789"/>
    </ligand>
</feature>
<dbReference type="InterPro" id="IPR055361">
    <property type="entry name" value="tRNA_methyltr_TrmB_bact"/>
</dbReference>
<evidence type="ECO:0000313" key="9">
    <source>
        <dbReference type="Proteomes" id="UP000010467"/>
    </source>
</evidence>
<feature type="binding site" evidence="7">
    <location>
        <position position="140"/>
    </location>
    <ligand>
        <name>substrate</name>
    </ligand>
</feature>
<dbReference type="HAMAP" id="MF_01057">
    <property type="entry name" value="tRNA_methyltr_TrmB"/>
    <property type="match status" value="1"/>
</dbReference>
<dbReference type="InterPro" id="IPR003358">
    <property type="entry name" value="tRNA_(Gua-N-7)_MeTrfase_Trmb"/>
</dbReference>
<feature type="binding site" evidence="7">
    <location>
        <position position="29"/>
    </location>
    <ligand>
        <name>S-adenosyl-L-methionine</name>
        <dbReference type="ChEBI" id="CHEBI:59789"/>
    </ligand>
</feature>
<comment type="function">
    <text evidence="2 7">Catalyzes the formation of N(7)-methylguanine at position 46 (m7G46) in tRNA.</text>
</comment>
<dbReference type="HOGENOM" id="CLU_077150_0_0_0"/>
<comment type="similarity">
    <text evidence="7">Belongs to the class I-like SAM-binding methyltransferase superfamily. TrmB family.</text>
</comment>
<keyword evidence="5 7" id="KW-0949">S-adenosyl-L-methionine</keyword>
<dbReference type="SUPFAM" id="SSF53335">
    <property type="entry name" value="S-adenosyl-L-methionine-dependent methyltransferases"/>
    <property type="match status" value="1"/>
</dbReference>
<dbReference type="PROSITE" id="PS51625">
    <property type="entry name" value="SAM_MT_TRMB"/>
    <property type="match status" value="1"/>
</dbReference>
<proteinExistence type="inferred from homology"/>
<dbReference type="PATRIC" id="fig|937777.3.peg.2412"/>
<sequence>MILRLADFRFPDAPERLYPENPNGDWVLEIGFGDGRFWAEHGPNEADANYLGVELSGVSLLKAQRRLTAAGLNNAHLTRLPASTLVRAVTGPGSLARIIVNFPDPWPKAGHEEHRLLRAPFFTLAASRLRPGGEVWFTTDHEEYFQFALQEAQKSGCFTATFPEPPAAALRTKYALKWRELGLSVHHVRWRAVQSPNVPVLPVEDSQGDHVPHAIVRLPEDFQLSNFRKTVDRTGEHVVVVLDAYRHASRDQWVLLTHVEERDLTQEALVSVTVREDGSALVRLERFGGPIITAGLKAAVGVVTTFLEERGASVTHRSY</sequence>
<dbReference type="KEGG" id="dpd:Deipe_2408"/>
<dbReference type="UniPathway" id="UPA00989"/>
<dbReference type="eggNOG" id="COG0220">
    <property type="taxonomic scope" value="Bacteria"/>
</dbReference>
<keyword evidence="6 7" id="KW-0819">tRNA processing</keyword>
<evidence type="ECO:0000256" key="1">
    <source>
        <dbReference type="ARBA" id="ARBA00000142"/>
    </source>
</evidence>
<dbReference type="PANTHER" id="PTHR23417">
    <property type="entry name" value="3-DEOXY-D-MANNO-OCTULOSONIC-ACID TRANSFERASE/TRNA GUANINE-N 7 - -METHYLTRANSFERASE"/>
    <property type="match status" value="1"/>
</dbReference>
<dbReference type="Pfam" id="PF02390">
    <property type="entry name" value="Methyltransf_4"/>
    <property type="match status" value="1"/>
</dbReference>
<feature type="binding site" evidence="7">
    <location>
        <position position="104"/>
    </location>
    <ligand>
        <name>S-adenosyl-L-methionine</name>
        <dbReference type="ChEBI" id="CHEBI:59789"/>
    </ligand>
</feature>
<dbReference type="OrthoDB" id="9802090at2"/>
<evidence type="ECO:0000256" key="2">
    <source>
        <dbReference type="ARBA" id="ARBA00003015"/>
    </source>
</evidence>
<dbReference type="EC" id="2.1.1.33" evidence="7"/>
<gene>
    <name evidence="7" type="primary">trmB</name>
    <name evidence="8" type="ordered locus">Deipe_2408</name>
</gene>
<keyword evidence="9" id="KW-1185">Reference proteome</keyword>
<comment type="pathway">
    <text evidence="7">tRNA modification; N(7)-methylguanine-tRNA biosynthesis.</text>
</comment>
<dbReference type="STRING" id="937777.Deipe_2408"/>
<feature type="binding site" evidence="7">
    <location>
        <position position="108"/>
    </location>
    <ligand>
        <name>substrate</name>
    </ligand>
</feature>
<dbReference type="CDD" id="cd02440">
    <property type="entry name" value="AdoMet_MTases"/>
    <property type="match status" value="1"/>
</dbReference>
<dbReference type="GO" id="GO:0043527">
    <property type="term" value="C:tRNA methyltransferase complex"/>
    <property type="evidence" value="ECO:0007669"/>
    <property type="project" value="TreeGrafter"/>
</dbReference>
<name>L0A1V3_DEIPD</name>
<evidence type="ECO:0000256" key="5">
    <source>
        <dbReference type="ARBA" id="ARBA00022691"/>
    </source>
</evidence>
<evidence type="ECO:0000256" key="7">
    <source>
        <dbReference type="HAMAP-Rule" id="MF_01057"/>
    </source>
</evidence>
<evidence type="ECO:0000256" key="4">
    <source>
        <dbReference type="ARBA" id="ARBA00022679"/>
    </source>
</evidence>
<dbReference type="Proteomes" id="UP000010467">
    <property type="component" value="Chromosome"/>
</dbReference>
<dbReference type="RefSeq" id="WP_015236185.1">
    <property type="nucleotide sequence ID" value="NC_019793.1"/>
</dbReference>
<accession>L0A1V3</accession>
<reference evidence="9" key="1">
    <citation type="submission" date="2012-03" db="EMBL/GenBank/DDBJ databases">
        <title>Complete sequence of chromosome of Deinococcus peraridilitoris DSM 19664.</title>
        <authorList>
            <person name="Lucas S."/>
            <person name="Copeland A."/>
            <person name="Lapidus A."/>
            <person name="Glavina del Rio T."/>
            <person name="Dalin E."/>
            <person name="Tice H."/>
            <person name="Bruce D."/>
            <person name="Goodwin L."/>
            <person name="Pitluck S."/>
            <person name="Peters L."/>
            <person name="Mikhailova N."/>
            <person name="Lu M."/>
            <person name="Kyrpides N."/>
            <person name="Mavromatis K."/>
            <person name="Ivanova N."/>
            <person name="Brettin T."/>
            <person name="Detter J.C."/>
            <person name="Han C."/>
            <person name="Larimer F."/>
            <person name="Land M."/>
            <person name="Hauser L."/>
            <person name="Markowitz V."/>
            <person name="Cheng J.-F."/>
            <person name="Hugenholtz P."/>
            <person name="Woyke T."/>
            <person name="Wu D."/>
            <person name="Pukall R."/>
            <person name="Steenblock K."/>
            <person name="Brambilla E."/>
            <person name="Klenk H.-P."/>
            <person name="Eisen J.A."/>
        </authorList>
    </citation>
    <scope>NUCLEOTIDE SEQUENCE [LARGE SCALE GENOMIC DNA]</scope>
    <source>
        <strain evidence="9">DSM 19664 / LMG 22246 / CIP 109416 / KR-200</strain>
    </source>
</reference>
<dbReference type="EMBL" id="CP003382">
    <property type="protein sequence ID" value="AFZ67883.1"/>
    <property type="molecule type" value="Genomic_DNA"/>
</dbReference>
<dbReference type="AlphaFoldDB" id="L0A1V3"/>
<keyword evidence="3 7" id="KW-0489">Methyltransferase</keyword>
<evidence type="ECO:0000256" key="3">
    <source>
        <dbReference type="ARBA" id="ARBA00022603"/>
    </source>
</evidence>
<evidence type="ECO:0000313" key="8">
    <source>
        <dbReference type="EMBL" id="AFZ67883.1"/>
    </source>
</evidence>
<dbReference type="Gene3D" id="3.40.50.150">
    <property type="entry name" value="Vaccinia Virus protein VP39"/>
    <property type="match status" value="1"/>
</dbReference>
<dbReference type="GO" id="GO:0008176">
    <property type="term" value="F:tRNA (guanine(46)-N7)-methyltransferase activity"/>
    <property type="evidence" value="ECO:0007669"/>
    <property type="project" value="UniProtKB-UniRule"/>
</dbReference>
<protein>
    <recommendedName>
        <fullName evidence="7">tRNA (guanine-N(7)-)-methyltransferase</fullName>
        <ecNumber evidence="7">2.1.1.33</ecNumber>
    </recommendedName>
    <alternativeName>
        <fullName evidence="7">tRNA (guanine(46)-N(7))-methyltransferase</fullName>
    </alternativeName>
    <alternativeName>
        <fullName evidence="7">tRNA(m7G46)-methyltransferase</fullName>
    </alternativeName>
</protein>
<dbReference type="InterPro" id="IPR029063">
    <property type="entry name" value="SAM-dependent_MTases_sf"/>
</dbReference>
<evidence type="ECO:0000256" key="6">
    <source>
        <dbReference type="ARBA" id="ARBA00022694"/>
    </source>
</evidence>
<keyword evidence="4 7" id="KW-0808">Transferase</keyword>
<dbReference type="PANTHER" id="PTHR23417:SF14">
    <property type="entry name" value="PENTACOTRIPEPTIDE-REPEAT REGION OF PRORP DOMAIN-CONTAINING PROTEIN"/>
    <property type="match status" value="1"/>
</dbReference>
<organism evidence="8 9">
    <name type="scientific">Deinococcus peraridilitoris (strain DSM 19664 / LMG 22246 / CIP 109416 / KR-200)</name>
    <dbReference type="NCBI Taxonomy" id="937777"/>
    <lineage>
        <taxon>Bacteria</taxon>
        <taxon>Thermotogati</taxon>
        <taxon>Deinococcota</taxon>
        <taxon>Deinococci</taxon>
        <taxon>Deinococcales</taxon>
        <taxon>Deinococcaceae</taxon>
        <taxon>Deinococcus</taxon>
    </lineage>
</organism>
<comment type="catalytic activity">
    <reaction evidence="1 7">
        <text>guanosine(46) in tRNA + S-adenosyl-L-methionine = N(7)-methylguanosine(46) in tRNA + S-adenosyl-L-homocysteine</text>
        <dbReference type="Rhea" id="RHEA:42708"/>
        <dbReference type="Rhea" id="RHEA-COMP:10188"/>
        <dbReference type="Rhea" id="RHEA-COMP:10189"/>
        <dbReference type="ChEBI" id="CHEBI:57856"/>
        <dbReference type="ChEBI" id="CHEBI:59789"/>
        <dbReference type="ChEBI" id="CHEBI:74269"/>
        <dbReference type="ChEBI" id="CHEBI:74480"/>
        <dbReference type="EC" id="2.1.1.33"/>
    </reaction>
</comment>